<name>A0A0F9C7K7_9ZZZZ</name>
<accession>A0A0F9C7K7</accession>
<organism evidence="1">
    <name type="scientific">marine sediment metagenome</name>
    <dbReference type="NCBI Taxonomy" id="412755"/>
    <lineage>
        <taxon>unclassified sequences</taxon>
        <taxon>metagenomes</taxon>
        <taxon>ecological metagenomes</taxon>
    </lineage>
</organism>
<protein>
    <submittedName>
        <fullName evidence="1">Uncharacterized protein</fullName>
    </submittedName>
</protein>
<comment type="caution">
    <text evidence="1">The sequence shown here is derived from an EMBL/GenBank/DDBJ whole genome shotgun (WGS) entry which is preliminary data.</text>
</comment>
<dbReference type="AlphaFoldDB" id="A0A0F9C7K7"/>
<proteinExistence type="predicted"/>
<sequence length="91" mass="9887">MAIADKKKVQTMVNISAEEILKIRKALERIKQVRAAFQTHNPVVTGTALENRVAALNASLNALDIQANLAVWNDIVGGVVPSHRNKALGDF</sequence>
<reference evidence="1" key="1">
    <citation type="journal article" date="2015" name="Nature">
        <title>Complex archaea that bridge the gap between prokaryotes and eukaryotes.</title>
        <authorList>
            <person name="Spang A."/>
            <person name="Saw J.H."/>
            <person name="Jorgensen S.L."/>
            <person name="Zaremba-Niedzwiedzka K."/>
            <person name="Martijn J."/>
            <person name="Lind A.E."/>
            <person name="van Eijk R."/>
            <person name="Schleper C."/>
            <person name="Guy L."/>
            <person name="Ettema T.J."/>
        </authorList>
    </citation>
    <scope>NUCLEOTIDE SEQUENCE</scope>
</reference>
<gene>
    <name evidence="1" type="ORF">LCGC14_2701100</name>
</gene>
<evidence type="ECO:0000313" key="1">
    <source>
        <dbReference type="EMBL" id="KKK92621.1"/>
    </source>
</evidence>
<dbReference type="EMBL" id="LAZR01048135">
    <property type="protein sequence ID" value="KKK92621.1"/>
    <property type="molecule type" value="Genomic_DNA"/>
</dbReference>